<dbReference type="OrthoDB" id="206835at2759"/>
<keyword evidence="3" id="KW-1185">Reference proteome</keyword>
<evidence type="ECO:0000313" key="2">
    <source>
        <dbReference type="EMBL" id="CBJ33688.1"/>
    </source>
</evidence>
<dbReference type="AlphaFoldDB" id="D7G4E2"/>
<protein>
    <recommendedName>
        <fullName evidence="1">Nucleotide-diphospho-sugar transferase domain-containing protein</fullName>
    </recommendedName>
</protein>
<reference evidence="2 3" key="1">
    <citation type="journal article" date="2010" name="Nature">
        <title>The Ectocarpus genome and the independent evolution of multicellularity in brown algae.</title>
        <authorList>
            <person name="Cock J.M."/>
            <person name="Sterck L."/>
            <person name="Rouze P."/>
            <person name="Scornet D."/>
            <person name="Allen A.E."/>
            <person name="Amoutzias G."/>
            <person name="Anthouard V."/>
            <person name="Artiguenave F."/>
            <person name="Aury J.M."/>
            <person name="Badger J.H."/>
            <person name="Beszteri B."/>
            <person name="Billiau K."/>
            <person name="Bonnet E."/>
            <person name="Bothwell J.H."/>
            <person name="Bowler C."/>
            <person name="Boyen C."/>
            <person name="Brownlee C."/>
            <person name="Carrano C.J."/>
            <person name="Charrier B."/>
            <person name="Cho G.Y."/>
            <person name="Coelho S.M."/>
            <person name="Collen J."/>
            <person name="Corre E."/>
            <person name="Da Silva C."/>
            <person name="Delage L."/>
            <person name="Delaroque N."/>
            <person name="Dittami S.M."/>
            <person name="Doulbeau S."/>
            <person name="Elias M."/>
            <person name="Farnham G."/>
            <person name="Gachon C.M."/>
            <person name="Gschloessl B."/>
            <person name="Heesch S."/>
            <person name="Jabbari K."/>
            <person name="Jubin C."/>
            <person name="Kawai H."/>
            <person name="Kimura K."/>
            <person name="Kloareg B."/>
            <person name="Kupper F.C."/>
            <person name="Lang D."/>
            <person name="Le Bail A."/>
            <person name="Leblanc C."/>
            <person name="Lerouge P."/>
            <person name="Lohr M."/>
            <person name="Lopez P.J."/>
            <person name="Martens C."/>
            <person name="Maumus F."/>
            <person name="Michel G."/>
            <person name="Miranda-Saavedra D."/>
            <person name="Morales J."/>
            <person name="Moreau H."/>
            <person name="Motomura T."/>
            <person name="Nagasato C."/>
            <person name="Napoli C.A."/>
            <person name="Nelson D.R."/>
            <person name="Nyvall-Collen P."/>
            <person name="Peters A.F."/>
            <person name="Pommier C."/>
            <person name="Potin P."/>
            <person name="Poulain J."/>
            <person name="Quesneville H."/>
            <person name="Read B."/>
            <person name="Rensing S.A."/>
            <person name="Ritter A."/>
            <person name="Rousvoal S."/>
            <person name="Samanta M."/>
            <person name="Samson G."/>
            <person name="Schroeder D.C."/>
            <person name="Segurens B."/>
            <person name="Strittmatter M."/>
            <person name="Tonon T."/>
            <person name="Tregear J.W."/>
            <person name="Valentin K."/>
            <person name="von Dassow P."/>
            <person name="Yamagishi T."/>
            <person name="Van de Peer Y."/>
            <person name="Wincker P."/>
        </authorList>
    </citation>
    <scope>NUCLEOTIDE SEQUENCE [LARGE SCALE GENOMIC DNA]</scope>
    <source>
        <strain evidence="3">Ec32 / CCAP1310/4</strain>
    </source>
</reference>
<accession>D7G4E2</accession>
<name>D7G4E2_ECTSI</name>
<evidence type="ECO:0000313" key="3">
    <source>
        <dbReference type="Proteomes" id="UP000002630"/>
    </source>
</evidence>
<dbReference type="EMBL" id="FN649760">
    <property type="protein sequence ID" value="CBJ33688.1"/>
    <property type="molecule type" value="Genomic_DNA"/>
</dbReference>
<evidence type="ECO:0000259" key="1">
    <source>
        <dbReference type="Pfam" id="PF03407"/>
    </source>
</evidence>
<proteinExistence type="predicted"/>
<dbReference type="Proteomes" id="UP000002630">
    <property type="component" value="Unassembled WGS sequence"/>
</dbReference>
<dbReference type="InterPro" id="IPR005069">
    <property type="entry name" value="Nucl-diP-sugar_transferase"/>
</dbReference>
<organism evidence="2 3">
    <name type="scientific">Ectocarpus siliculosus</name>
    <name type="common">Brown alga</name>
    <name type="synonym">Conferva siliculosa</name>
    <dbReference type="NCBI Taxonomy" id="2880"/>
    <lineage>
        <taxon>Eukaryota</taxon>
        <taxon>Sar</taxon>
        <taxon>Stramenopiles</taxon>
        <taxon>Ochrophyta</taxon>
        <taxon>PX clade</taxon>
        <taxon>Phaeophyceae</taxon>
        <taxon>Ectocarpales</taxon>
        <taxon>Ectocarpaceae</taxon>
        <taxon>Ectocarpus</taxon>
    </lineage>
</organism>
<sequence>MGFCNSFAGMAAMAIVTSSATTAKNVSLDLLPLEPLPAISPEAVCADWAAWVPPMSGPTVVMQVEAGHDVMMSDADALWLADPMKDFSLPGVVGSSIVASRGSFPGEVGHVWGATICMGFILFRTTASRVAMREFVTVMNALVLEEKDDQIAVNIAARDLGIVWNQEDSDMRYTESTGFGVGFIDSLSDDDNQPFTVTLLPHSAYTRICASTPVSNTTVVAHCISSKTPQSKADWMHRMDLWAVDEDTR</sequence>
<dbReference type="InParanoid" id="D7G4E2"/>
<feature type="domain" description="Nucleotide-diphospho-sugar transferase" evidence="1">
    <location>
        <begin position="64"/>
        <end position="196"/>
    </location>
</feature>
<gene>
    <name evidence="2" type="ORF">Esi_0557_0007</name>
</gene>
<dbReference type="Pfam" id="PF03407">
    <property type="entry name" value="Nucleotid_trans"/>
    <property type="match status" value="1"/>
</dbReference>